<evidence type="ECO:0000256" key="1">
    <source>
        <dbReference type="ARBA" id="ARBA00004141"/>
    </source>
</evidence>
<organism evidence="8 9">
    <name type="scientific">Tessaracoccus defluvii</name>
    <dbReference type="NCBI Taxonomy" id="1285901"/>
    <lineage>
        <taxon>Bacteria</taxon>
        <taxon>Bacillati</taxon>
        <taxon>Actinomycetota</taxon>
        <taxon>Actinomycetes</taxon>
        <taxon>Propionibacteriales</taxon>
        <taxon>Propionibacteriaceae</taxon>
        <taxon>Tessaracoccus</taxon>
    </lineage>
</organism>
<dbReference type="AlphaFoldDB" id="A0A7H0H767"/>
<feature type="transmembrane region" description="Helical" evidence="6">
    <location>
        <begin position="186"/>
        <end position="207"/>
    </location>
</feature>
<evidence type="ECO:0000259" key="7">
    <source>
        <dbReference type="Pfam" id="PF02683"/>
    </source>
</evidence>
<keyword evidence="9" id="KW-1185">Reference proteome</keyword>
<evidence type="ECO:0000256" key="4">
    <source>
        <dbReference type="ARBA" id="ARBA00022989"/>
    </source>
</evidence>
<protein>
    <submittedName>
        <fullName evidence="8">Cytochrome c biogenesis protein CcdA</fullName>
    </submittedName>
</protein>
<dbReference type="PANTHER" id="PTHR31272">
    <property type="entry name" value="CYTOCHROME C-TYPE BIOGENESIS PROTEIN HI_1454-RELATED"/>
    <property type="match status" value="1"/>
</dbReference>
<dbReference type="GO" id="GO:0017004">
    <property type="term" value="P:cytochrome complex assembly"/>
    <property type="evidence" value="ECO:0007669"/>
    <property type="project" value="InterPro"/>
</dbReference>
<keyword evidence="5 6" id="KW-0472">Membrane</keyword>
<accession>A0A7H0H767</accession>
<feature type="transmembrane region" description="Helical" evidence="6">
    <location>
        <begin position="143"/>
        <end position="166"/>
    </location>
</feature>
<evidence type="ECO:0000313" key="9">
    <source>
        <dbReference type="Proteomes" id="UP000516117"/>
    </source>
</evidence>
<dbReference type="EMBL" id="CP060789">
    <property type="protein sequence ID" value="QNP56383.1"/>
    <property type="molecule type" value="Genomic_DNA"/>
</dbReference>
<keyword evidence="4 6" id="KW-1133">Transmembrane helix</keyword>
<feature type="transmembrane region" description="Helical" evidence="6">
    <location>
        <begin position="6"/>
        <end position="30"/>
    </location>
</feature>
<dbReference type="RefSeq" id="WP_187721492.1">
    <property type="nucleotide sequence ID" value="NZ_BAABBL010000001.1"/>
</dbReference>
<name>A0A7H0H767_9ACTN</name>
<dbReference type="InterPro" id="IPR003834">
    <property type="entry name" value="Cyt_c_assmbl_TM_dom"/>
</dbReference>
<comment type="subcellular location">
    <subcellularLocation>
        <location evidence="1">Membrane</location>
        <topology evidence="1">Multi-pass membrane protein</topology>
    </subcellularLocation>
</comment>
<feature type="domain" description="Cytochrome C biogenesis protein transmembrane" evidence="7">
    <location>
        <begin position="6"/>
        <end position="166"/>
    </location>
</feature>
<evidence type="ECO:0000256" key="5">
    <source>
        <dbReference type="ARBA" id="ARBA00023136"/>
    </source>
</evidence>
<dbReference type="Proteomes" id="UP000516117">
    <property type="component" value="Chromosome"/>
</dbReference>
<dbReference type="Pfam" id="PF02683">
    <property type="entry name" value="DsbD_TM"/>
    <property type="match status" value="1"/>
</dbReference>
<proteinExistence type="inferred from homology"/>
<comment type="similarity">
    <text evidence="2">Belongs to the DsbD family.</text>
</comment>
<evidence type="ECO:0000256" key="2">
    <source>
        <dbReference type="ARBA" id="ARBA00006143"/>
    </source>
</evidence>
<dbReference type="PANTHER" id="PTHR31272:SF4">
    <property type="entry name" value="CYTOCHROME C-TYPE BIOGENESIS PROTEIN HI_1454-RELATED"/>
    <property type="match status" value="1"/>
</dbReference>
<dbReference type="KEGG" id="tdf:H9L22_02710"/>
<gene>
    <name evidence="8" type="ORF">H9L22_02710</name>
</gene>
<feature type="transmembrane region" description="Helical" evidence="6">
    <location>
        <begin position="238"/>
        <end position="256"/>
    </location>
</feature>
<feature type="transmembrane region" description="Helical" evidence="6">
    <location>
        <begin position="108"/>
        <end position="137"/>
    </location>
</feature>
<dbReference type="GO" id="GO:0016020">
    <property type="term" value="C:membrane"/>
    <property type="evidence" value="ECO:0007669"/>
    <property type="project" value="UniProtKB-SubCell"/>
</dbReference>
<feature type="transmembrane region" description="Helical" evidence="6">
    <location>
        <begin position="42"/>
        <end position="66"/>
    </location>
</feature>
<evidence type="ECO:0000313" key="8">
    <source>
        <dbReference type="EMBL" id="QNP56383.1"/>
    </source>
</evidence>
<reference evidence="8 9" key="1">
    <citation type="submission" date="2020-08" db="EMBL/GenBank/DDBJ databases">
        <title>Genome sequence of Tessaracoccus defluvii JCM 17540T.</title>
        <authorList>
            <person name="Hyun D.-W."/>
            <person name="Bae J.-W."/>
        </authorList>
    </citation>
    <scope>NUCLEOTIDE SEQUENCE [LARGE SCALE GENOMIC DNA]</scope>
    <source>
        <strain evidence="8 9">JCM 17540</strain>
    </source>
</reference>
<evidence type="ECO:0000256" key="6">
    <source>
        <dbReference type="SAM" id="Phobius"/>
    </source>
</evidence>
<sequence>MVGYAGAFLGGVAAVLSPCAALLLPAFLAYAFSGARLLGRTALFYLGTLLTLVPLGLGAGALGSLVTVHRSTLALVGGVLLIVFGVVTALGIRLPIPGVAQRGDPRSAAGAVLLGATYGLAGACTGPLLGAVLTVAAVGGSPVYGGLLLAVFAAGMVLPLLLLAALWERFRLGERLRHREVKLGPLTTSVTGLVSGGLFIVVGVLFLTTDATAALGGLLGGAQQYQLESWLRAVGDRIPDIAVVLVIAATVGLVLWRRLSRRPAEDEQVG</sequence>
<dbReference type="InterPro" id="IPR051790">
    <property type="entry name" value="Cytochrome_c-biogenesis_DsbD"/>
</dbReference>
<keyword evidence="3 6" id="KW-0812">Transmembrane</keyword>
<evidence type="ECO:0000256" key="3">
    <source>
        <dbReference type="ARBA" id="ARBA00022692"/>
    </source>
</evidence>
<feature type="transmembrane region" description="Helical" evidence="6">
    <location>
        <begin position="72"/>
        <end position="96"/>
    </location>
</feature>